<dbReference type="Gene3D" id="2.40.50.100">
    <property type="match status" value="1"/>
</dbReference>
<keyword evidence="7" id="KW-1185">Reference proteome</keyword>
<comment type="caution">
    <text evidence="6">The sequence shown here is derived from an EMBL/GenBank/DDBJ whole genome shotgun (WGS) entry which is preliminary data.</text>
</comment>
<dbReference type="GO" id="GO:0030313">
    <property type="term" value="C:cell envelope"/>
    <property type="evidence" value="ECO:0007669"/>
    <property type="project" value="TreeGrafter"/>
</dbReference>
<dbReference type="GO" id="GO:0022857">
    <property type="term" value="F:transmembrane transporter activity"/>
    <property type="evidence" value="ECO:0007669"/>
    <property type="project" value="InterPro"/>
</dbReference>
<evidence type="ECO:0000259" key="5">
    <source>
        <dbReference type="Pfam" id="PF25954"/>
    </source>
</evidence>
<dbReference type="AlphaFoldDB" id="A0A926JSJ4"/>
<dbReference type="EMBL" id="JACVDC010000035">
    <property type="protein sequence ID" value="MBC9796727.1"/>
    <property type="molecule type" value="Genomic_DNA"/>
</dbReference>
<dbReference type="InterPro" id="IPR030190">
    <property type="entry name" value="MacA_alpha-hairpin_sf"/>
</dbReference>
<dbReference type="GO" id="GO:0015679">
    <property type="term" value="P:plasma membrane copper ion transport"/>
    <property type="evidence" value="ECO:0007669"/>
    <property type="project" value="TreeGrafter"/>
</dbReference>
<dbReference type="GO" id="GO:1990961">
    <property type="term" value="P:xenobiotic detoxification by transmembrane export across the plasma membrane"/>
    <property type="evidence" value="ECO:0007669"/>
    <property type="project" value="InterPro"/>
</dbReference>
<organism evidence="6 7">
    <name type="scientific">Sinomicrobium weinanense</name>
    <dbReference type="NCBI Taxonomy" id="2842200"/>
    <lineage>
        <taxon>Bacteria</taxon>
        <taxon>Pseudomonadati</taxon>
        <taxon>Bacteroidota</taxon>
        <taxon>Flavobacteriia</taxon>
        <taxon>Flavobacteriales</taxon>
        <taxon>Flavobacteriaceae</taxon>
        <taxon>Sinomicrobium</taxon>
    </lineage>
</organism>
<dbReference type="GO" id="GO:1990195">
    <property type="term" value="C:macrolide transmembrane transporter complex"/>
    <property type="evidence" value="ECO:0007669"/>
    <property type="project" value="InterPro"/>
</dbReference>
<dbReference type="NCBIfam" id="TIGR01730">
    <property type="entry name" value="RND_mfp"/>
    <property type="match status" value="1"/>
</dbReference>
<dbReference type="GO" id="GO:0019898">
    <property type="term" value="C:extrinsic component of membrane"/>
    <property type="evidence" value="ECO:0007669"/>
    <property type="project" value="InterPro"/>
</dbReference>
<dbReference type="InterPro" id="IPR006143">
    <property type="entry name" value="RND_pump_MFP"/>
</dbReference>
<evidence type="ECO:0000259" key="4">
    <source>
        <dbReference type="Pfam" id="PF25917"/>
    </source>
</evidence>
<dbReference type="SUPFAM" id="SSF111369">
    <property type="entry name" value="HlyD-like secretion proteins"/>
    <property type="match status" value="1"/>
</dbReference>
<feature type="domain" description="CusB-like beta-barrel" evidence="5">
    <location>
        <begin position="246"/>
        <end position="311"/>
    </location>
</feature>
<dbReference type="Gene3D" id="6.10.140.1990">
    <property type="match status" value="1"/>
</dbReference>
<dbReference type="InterPro" id="IPR058792">
    <property type="entry name" value="Beta-barrel_RND_2"/>
</dbReference>
<comment type="similarity">
    <text evidence="1">Belongs to the membrane fusion protein (MFP) (TC 8.A.1) family.</text>
</comment>
<evidence type="ECO:0000313" key="7">
    <source>
        <dbReference type="Proteomes" id="UP000653730"/>
    </source>
</evidence>
<dbReference type="Pfam" id="PF25917">
    <property type="entry name" value="BSH_RND"/>
    <property type="match status" value="1"/>
</dbReference>
<dbReference type="GO" id="GO:0060003">
    <property type="term" value="P:copper ion export"/>
    <property type="evidence" value="ECO:0007669"/>
    <property type="project" value="TreeGrafter"/>
</dbReference>
<dbReference type="Proteomes" id="UP000653730">
    <property type="component" value="Unassembled WGS sequence"/>
</dbReference>
<feature type="compositionally biased region" description="Basic and acidic residues" evidence="3">
    <location>
        <begin position="36"/>
        <end position="48"/>
    </location>
</feature>
<dbReference type="InterPro" id="IPR051909">
    <property type="entry name" value="MFP_Cation_Efflux"/>
</dbReference>
<evidence type="ECO:0000256" key="1">
    <source>
        <dbReference type="ARBA" id="ARBA00009477"/>
    </source>
</evidence>
<evidence type="ECO:0000313" key="6">
    <source>
        <dbReference type="EMBL" id="MBC9796727.1"/>
    </source>
</evidence>
<reference evidence="6 7" key="1">
    <citation type="submission" date="2020-09" db="EMBL/GenBank/DDBJ databases">
        <title>Sinomicrobium weinanense sp. nov., a halophilic bacteria isolated from saline-alkali soil.</title>
        <authorList>
            <person name="Wu P."/>
            <person name="Ren H."/>
            <person name="Mei Y."/>
            <person name="Liang Y."/>
            <person name="Chen Z."/>
        </authorList>
    </citation>
    <scope>NUCLEOTIDE SEQUENCE [LARGE SCALE GENOMIC DNA]</scope>
    <source>
        <strain evidence="6 7">FJxs</strain>
    </source>
</reference>
<proteinExistence type="inferred from homology"/>
<dbReference type="PANTHER" id="PTHR30097">
    <property type="entry name" value="CATION EFFLUX SYSTEM PROTEIN CUSB"/>
    <property type="match status" value="1"/>
</dbReference>
<dbReference type="Gene3D" id="2.40.30.170">
    <property type="match status" value="1"/>
</dbReference>
<feature type="region of interest" description="Disordered" evidence="3">
    <location>
        <begin position="24"/>
        <end position="49"/>
    </location>
</feature>
<protein>
    <submittedName>
        <fullName evidence="6">Efflux RND transporter periplasmic adaptor subunit</fullName>
    </submittedName>
</protein>
<evidence type="ECO:0000256" key="2">
    <source>
        <dbReference type="ARBA" id="ARBA00022448"/>
    </source>
</evidence>
<name>A0A926JSJ4_9FLAO</name>
<dbReference type="Pfam" id="PF25954">
    <property type="entry name" value="Beta-barrel_RND_2"/>
    <property type="match status" value="1"/>
</dbReference>
<accession>A0A926JSJ4</accession>
<dbReference type="InterPro" id="IPR058625">
    <property type="entry name" value="MdtA-like_BSH"/>
</dbReference>
<evidence type="ECO:0000256" key="3">
    <source>
        <dbReference type="SAM" id="MobiDB-lite"/>
    </source>
</evidence>
<keyword evidence="2" id="KW-0813">Transport</keyword>
<dbReference type="Gene3D" id="2.40.420.20">
    <property type="match status" value="1"/>
</dbReference>
<dbReference type="RefSeq" id="WP_187965872.1">
    <property type="nucleotide sequence ID" value="NZ_JACVDC010000035.1"/>
</dbReference>
<dbReference type="PANTHER" id="PTHR30097:SF4">
    <property type="entry name" value="SLR6042 PROTEIN"/>
    <property type="match status" value="1"/>
</dbReference>
<gene>
    <name evidence="6" type="ORF">IBL28_12160</name>
</gene>
<sequence>MEKIIRITTLIAIAIYITGCGNTGTEKKSGKQKAVTSEEKNEKDHSEENTVTLTQQQWDAINIKLGDLEKVNLDGTLKVTGELELYPQDEATVGTFMDGNISRLFVKPGEKVKKGQLLAYIEDPSFIDLQAELKQLYSEFQYLKQEFERQQKLYENEVASGKSYQKTTSEYNVVKARLESIKAKLRLLKVNPEAIINGKTYNALPIISPINGYVREIGGTIGQRITTGSQLFRIINKENIHADLLVYEKDLGKVKEGQKVTLYIANNRDNPVEGTITEIGKNYENTIRAVRMHAGLDGDKEPFVPGMFVEGVIAVKNVKTTALPEQAVVEDEGKTYVFIKRENTKDTGEHPWVFTRTEVITGSITDGWIEVKSLDSLPENVGVVTEGAYYLLAEMKKGETEHSH</sequence>
<feature type="domain" description="Multidrug resistance protein MdtA-like barrel-sandwich hybrid" evidence="4">
    <location>
        <begin position="90"/>
        <end position="235"/>
    </location>
</feature>